<comment type="subcellular location">
    <subcellularLocation>
        <location evidence="1">Nucleus</location>
    </subcellularLocation>
</comment>
<dbReference type="PROSITE" id="PS00463">
    <property type="entry name" value="ZN2_CY6_FUNGAL_1"/>
    <property type="match status" value="1"/>
</dbReference>
<dbReference type="PANTHER" id="PTHR37534">
    <property type="entry name" value="TRANSCRIPTIONAL ACTIVATOR PROTEIN UGA3"/>
    <property type="match status" value="1"/>
</dbReference>
<keyword evidence="2" id="KW-0539">Nucleus</keyword>
<feature type="region of interest" description="Disordered" evidence="3">
    <location>
        <begin position="1"/>
        <end position="48"/>
    </location>
</feature>
<evidence type="ECO:0000256" key="3">
    <source>
        <dbReference type="SAM" id="MobiDB-lite"/>
    </source>
</evidence>
<sequence>MTPPLSINDSSRLSPRLVPPGKDDYTSPIMPPSDRRKRNKQPTRPKIRGCYNCSRRRVSCDRATPQCQKCLNSGLQCSGLGPRIRFVHAVADRGKLKTTPTAEEPGIPSGPPAHLRFENREESRPSQTEQSDPPGPELQPMALAPWVPQFTICYPLDHMSSTERSLLHYYAEKVAPVMVTINKPFNGYRDVILPMTEASPMMLNAALAAASHHLAVVHQSSYRQSATRYYTAAIRGLRHQHQQSLIRGADEAAPSPSRDTALETIATTLLLLVCDMVAAGSDFQFLFRMLTRLVEMAGGSDALCAGGDLNNLFLVQQVKKLSFYGQPFLREATSTSLVVTGFAGAVEAFVAQSRVNPEHGTIFARLIALIEQARDIYIHRAIGDLPAQAMHALVEHFLATAGDIPVASPGGHSLVWAYFIVAAESSDPRHRHFFVEKLRELFRETGFANALGAVQELQRIWSIAGEERWTYMLPTLARTLVM</sequence>
<dbReference type="CDD" id="cd00067">
    <property type="entry name" value="GAL4"/>
    <property type="match status" value="1"/>
</dbReference>
<dbReference type="PROSITE" id="PS50048">
    <property type="entry name" value="ZN2_CY6_FUNGAL_2"/>
    <property type="match status" value="1"/>
</dbReference>
<dbReference type="AlphaFoldDB" id="A0A1J9S4N7"/>
<comment type="caution">
    <text evidence="5">The sequence shown here is derived from an EMBL/GenBank/DDBJ whole genome shotgun (WGS) entry which is preliminary data.</text>
</comment>
<accession>A0A1J9S4N7</accession>
<evidence type="ECO:0000313" key="6">
    <source>
        <dbReference type="Proteomes" id="UP000183809"/>
    </source>
</evidence>
<dbReference type="Proteomes" id="UP000183809">
    <property type="component" value="Unassembled WGS sequence"/>
</dbReference>
<dbReference type="RefSeq" id="XP_020131184.1">
    <property type="nucleotide sequence ID" value="XM_020272263.1"/>
</dbReference>
<gene>
    <name evidence="5" type="ORF">BKCO1_200008</name>
</gene>
<dbReference type="GO" id="GO:0000976">
    <property type="term" value="F:transcription cis-regulatory region binding"/>
    <property type="evidence" value="ECO:0007669"/>
    <property type="project" value="TreeGrafter"/>
</dbReference>
<dbReference type="EMBL" id="MNUE01000020">
    <property type="protein sequence ID" value="OJD34924.1"/>
    <property type="molecule type" value="Genomic_DNA"/>
</dbReference>
<feature type="compositionally biased region" description="Basic and acidic residues" evidence="3">
    <location>
        <begin position="115"/>
        <end position="124"/>
    </location>
</feature>
<feature type="domain" description="Zn(2)-C6 fungal-type" evidence="4">
    <location>
        <begin position="49"/>
        <end position="78"/>
    </location>
</feature>
<dbReference type="GO" id="GO:0000981">
    <property type="term" value="F:DNA-binding transcription factor activity, RNA polymerase II-specific"/>
    <property type="evidence" value="ECO:0007669"/>
    <property type="project" value="InterPro"/>
</dbReference>
<reference evidence="5 6" key="1">
    <citation type="submission" date="2016-10" db="EMBL/GenBank/DDBJ databases">
        <title>Proteomics and genomics reveal pathogen-plant mechanisms compatible with a hemibiotrophic lifestyle of Diplodia corticola.</title>
        <authorList>
            <person name="Fernandes I."/>
            <person name="De Jonge R."/>
            <person name="Van De Peer Y."/>
            <person name="Devreese B."/>
            <person name="Alves A."/>
            <person name="Esteves A.C."/>
        </authorList>
    </citation>
    <scope>NUCLEOTIDE SEQUENCE [LARGE SCALE GENOMIC DNA]</scope>
    <source>
        <strain evidence="5 6">CBS 112549</strain>
    </source>
</reference>
<dbReference type="Pfam" id="PF00172">
    <property type="entry name" value="Zn_clus"/>
    <property type="match status" value="1"/>
</dbReference>
<dbReference type="OrthoDB" id="3944556at2759"/>
<dbReference type="PANTHER" id="PTHR37534:SF17">
    <property type="entry name" value="ZN(2)-C6 FUNGAL-TYPE DOMAIN-CONTAINING PROTEIN"/>
    <property type="match status" value="1"/>
</dbReference>
<proteinExistence type="predicted"/>
<dbReference type="InterPro" id="IPR001138">
    <property type="entry name" value="Zn2Cys6_DnaBD"/>
</dbReference>
<keyword evidence="6" id="KW-1185">Reference proteome</keyword>
<evidence type="ECO:0000259" key="4">
    <source>
        <dbReference type="PROSITE" id="PS50048"/>
    </source>
</evidence>
<dbReference type="GO" id="GO:0005634">
    <property type="term" value="C:nucleus"/>
    <property type="evidence" value="ECO:0007669"/>
    <property type="project" value="UniProtKB-SubCell"/>
</dbReference>
<protein>
    <submittedName>
        <fullName evidence="5">Acriflavine sensitivity control protein acr-2</fullName>
    </submittedName>
</protein>
<dbReference type="SUPFAM" id="SSF57701">
    <property type="entry name" value="Zn2/Cys6 DNA-binding domain"/>
    <property type="match status" value="1"/>
</dbReference>
<feature type="compositionally biased region" description="Polar residues" evidence="3">
    <location>
        <begin position="1"/>
        <end position="13"/>
    </location>
</feature>
<feature type="compositionally biased region" description="Basic residues" evidence="3">
    <location>
        <begin position="35"/>
        <end position="47"/>
    </location>
</feature>
<feature type="region of interest" description="Disordered" evidence="3">
    <location>
        <begin position="97"/>
        <end position="140"/>
    </location>
</feature>
<name>A0A1J9S4N7_9PEZI</name>
<dbReference type="Gene3D" id="4.10.240.10">
    <property type="entry name" value="Zn(2)-C6 fungal-type DNA-binding domain"/>
    <property type="match status" value="1"/>
</dbReference>
<dbReference type="GO" id="GO:0045944">
    <property type="term" value="P:positive regulation of transcription by RNA polymerase II"/>
    <property type="evidence" value="ECO:0007669"/>
    <property type="project" value="TreeGrafter"/>
</dbReference>
<dbReference type="Pfam" id="PF11951">
    <property type="entry name" value="Fungal_trans_2"/>
    <property type="match status" value="2"/>
</dbReference>
<evidence type="ECO:0000256" key="1">
    <source>
        <dbReference type="ARBA" id="ARBA00004123"/>
    </source>
</evidence>
<evidence type="ECO:0000256" key="2">
    <source>
        <dbReference type="ARBA" id="ARBA00023242"/>
    </source>
</evidence>
<evidence type="ECO:0000313" key="5">
    <source>
        <dbReference type="EMBL" id="OJD34924.1"/>
    </source>
</evidence>
<dbReference type="STRING" id="236234.A0A1J9S4N7"/>
<dbReference type="InterPro" id="IPR021858">
    <property type="entry name" value="Fun_TF"/>
</dbReference>
<dbReference type="InterPro" id="IPR036864">
    <property type="entry name" value="Zn2-C6_fun-type_DNA-bd_sf"/>
</dbReference>
<dbReference type="SMART" id="SM00066">
    <property type="entry name" value="GAL4"/>
    <property type="match status" value="1"/>
</dbReference>
<dbReference type="GO" id="GO:0008270">
    <property type="term" value="F:zinc ion binding"/>
    <property type="evidence" value="ECO:0007669"/>
    <property type="project" value="InterPro"/>
</dbReference>
<organism evidence="5 6">
    <name type="scientific">Diplodia corticola</name>
    <dbReference type="NCBI Taxonomy" id="236234"/>
    <lineage>
        <taxon>Eukaryota</taxon>
        <taxon>Fungi</taxon>
        <taxon>Dikarya</taxon>
        <taxon>Ascomycota</taxon>
        <taxon>Pezizomycotina</taxon>
        <taxon>Dothideomycetes</taxon>
        <taxon>Dothideomycetes incertae sedis</taxon>
        <taxon>Botryosphaeriales</taxon>
        <taxon>Botryosphaeriaceae</taxon>
        <taxon>Diplodia</taxon>
    </lineage>
</organism>
<dbReference type="GeneID" id="31012522"/>